<gene>
    <name evidence="4" type="primary">LYSMD1</name>
    <name evidence="6" type="synonym">lysmd1</name>
</gene>
<dbReference type="STRING" id="8187.ENSLCAP00010009617"/>
<accession>A0A4W6C7V0</accession>
<dbReference type="Proteomes" id="UP000314980">
    <property type="component" value="Unassembled WGS sequence"/>
</dbReference>
<dbReference type="CTD" id="388695"/>
<dbReference type="PANTHER" id="PTHR20932:SF2">
    <property type="entry name" value="AND PUTATIVE PEPTIDOGLYCAN-BINDING DOMAIN-CONTAINING PROTEIN 1-RELATED"/>
    <property type="match status" value="1"/>
</dbReference>
<dbReference type="PANTHER" id="PTHR20932">
    <property type="entry name" value="LYSM AND PUTATIVE PEPTIDOGLYCAN-BINDING DOMAIN-CONTAINING PROTEIN"/>
    <property type="match status" value="1"/>
</dbReference>
<sequence>MSGEHASLPGDVNGLLRGSRTRSYGSLVRSPLSPVRQRRIEHKIQPGETLQGLALKYGVSMEQIKRANRLYTNDSIFLKKSLSIPVLSELDDCSNGVDLAEGDSEEDNAGHAPAQNGHTAMSSSENKQDDDKERASDLTPVDFLKRLDDLINQSKQAAVKGCQEAEKRVAALEAACTSRTSDWRPLTRSQSVISSSRMQQQQAAHGAVPLTITKLTKKLKDREDEIFEL</sequence>
<evidence type="ECO:0000259" key="3">
    <source>
        <dbReference type="PROSITE" id="PS51782"/>
    </source>
</evidence>
<proteinExistence type="predicted"/>
<keyword evidence="5" id="KW-1185">Reference proteome</keyword>
<evidence type="ECO:0000313" key="5">
    <source>
        <dbReference type="Proteomes" id="UP000314980"/>
    </source>
</evidence>
<reference evidence="5" key="1">
    <citation type="submission" date="2015-09" db="EMBL/GenBank/DDBJ databases">
        <authorList>
            <person name="Sai Rama Sridatta P."/>
        </authorList>
    </citation>
    <scope>NUCLEOTIDE SEQUENCE [LARGE SCALE GENOMIC DNA]</scope>
</reference>
<feature type="compositionally biased region" description="Polar residues" evidence="2">
    <location>
        <begin position="116"/>
        <end position="125"/>
    </location>
</feature>
<dbReference type="InParanoid" id="A0A4W6C7V0"/>
<feature type="region of interest" description="Disordered" evidence="2">
    <location>
        <begin position="187"/>
        <end position="206"/>
    </location>
</feature>
<feature type="compositionally biased region" description="Polar residues" evidence="2">
    <location>
        <begin position="187"/>
        <end position="203"/>
    </location>
</feature>
<dbReference type="CDD" id="cd00118">
    <property type="entry name" value="LysM"/>
    <property type="match status" value="1"/>
</dbReference>
<dbReference type="InterPro" id="IPR018392">
    <property type="entry name" value="LysM"/>
</dbReference>
<dbReference type="Proteomes" id="UP000694890">
    <property type="component" value="Linkage group LG15"/>
</dbReference>
<name>A0A4W6C7V0_LATCA</name>
<dbReference type="AlphaFoldDB" id="A0A4W6C7V0"/>
<evidence type="ECO:0000256" key="1">
    <source>
        <dbReference type="ARBA" id="ARBA00040996"/>
    </source>
</evidence>
<evidence type="ECO:0000313" key="6">
    <source>
        <dbReference type="RefSeq" id="XP_018531613.1"/>
    </source>
</evidence>
<dbReference type="KEGG" id="lcf:108883182"/>
<dbReference type="Pfam" id="PF01476">
    <property type="entry name" value="LysM"/>
    <property type="match status" value="1"/>
</dbReference>
<dbReference type="SMART" id="SM00257">
    <property type="entry name" value="LysM"/>
    <property type="match status" value="1"/>
</dbReference>
<dbReference type="Gene3D" id="3.10.350.10">
    <property type="entry name" value="LysM domain"/>
    <property type="match status" value="1"/>
</dbReference>
<dbReference type="Ensembl" id="ENSLCAT00010009835.1">
    <property type="protein sequence ID" value="ENSLCAP00010009617.1"/>
    <property type="gene ID" value="ENSLCAG00010004624.1"/>
</dbReference>
<dbReference type="GeneTree" id="ENSGT00940000160002"/>
<feature type="compositionally biased region" description="Basic and acidic residues" evidence="2">
    <location>
        <begin position="126"/>
        <end position="135"/>
    </location>
</feature>
<dbReference type="RefSeq" id="XP_018531613.1">
    <property type="nucleotide sequence ID" value="XM_018676097.2"/>
</dbReference>
<dbReference type="OrthoDB" id="2107166at2759"/>
<reference evidence="4" key="3">
    <citation type="submission" date="2025-05" db="UniProtKB">
        <authorList>
            <consortium name="Ensembl"/>
        </authorList>
    </citation>
    <scope>IDENTIFICATION</scope>
</reference>
<evidence type="ECO:0000256" key="2">
    <source>
        <dbReference type="SAM" id="MobiDB-lite"/>
    </source>
</evidence>
<organism evidence="4 5">
    <name type="scientific">Lates calcarifer</name>
    <name type="common">Barramundi</name>
    <name type="synonym">Holocentrus calcarifer</name>
    <dbReference type="NCBI Taxonomy" id="8187"/>
    <lineage>
        <taxon>Eukaryota</taxon>
        <taxon>Metazoa</taxon>
        <taxon>Chordata</taxon>
        <taxon>Craniata</taxon>
        <taxon>Vertebrata</taxon>
        <taxon>Euteleostomi</taxon>
        <taxon>Actinopterygii</taxon>
        <taxon>Neopterygii</taxon>
        <taxon>Teleostei</taxon>
        <taxon>Neoteleostei</taxon>
        <taxon>Acanthomorphata</taxon>
        <taxon>Carangaria</taxon>
        <taxon>Carangaria incertae sedis</taxon>
        <taxon>Centropomidae</taxon>
        <taxon>Lates</taxon>
    </lineage>
</organism>
<dbReference type="InterPro" id="IPR045030">
    <property type="entry name" value="LYSM1-4"/>
</dbReference>
<evidence type="ECO:0000313" key="4">
    <source>
        <dbReference type="Ensembl" id="ENSLCAP00010009617.1"/>
    </source>
</evidence>
<feature type="region of interest" description="Disordered" evidence="2">
    <location>
        <begin position="97"/>
        <end position="135"/>
    </location>
</feature>
<dbReference type="GeneID" id="108883182"/>
<protein>
    <recommendedName>
        <fullName evidence="1">LysM and putative peptidoglycan-binding domain-containing protein 1</fullName>
    </recommendedName>
</protein>
<dbReference type="InterPro" id="IPR036779">
    <property type="entry name" value="LysM_dom_sf"/>
</dbReference>
<dbReference type="PROSITE" id="PS51782">
    <property type="entry name" value="LYSM"/>
    <property type="match status" value="1"/>
</dbReference>
<reference evidence="6" key="2">
    <citation type="submission" date="2025-04" db="UniProtKB">
        <authorList>
            <consortium name="RefSeq"/>
        </authorList>
    </citation>
    <scope>IDENTIFICATION</scope>
    <source>
        <tissue evidence="6">Brain</tissue>
    </source>
</reference>
<dbReference type="SUPFAM" id="SSF54106">
    <property type="entry name" value="LysM domain"/>
    <property type="match status" value="1"/>
</dbReference>
<feature type="domain" description="LysM" evidence="3">
    <location>
        <begin position="40"/>
        <end position="84"/>
    </location>
</feature>